<evidence type="ECO:0000313" key="1">
    <source>
        <dbReference type="EMBL" id="KAG1822966.1"/>
    </source>
</evidence>
<dbReference type="AlphaFoldDB" id="A0A9P7EJZ1"/>
<accession>A0A9P7EJZ1</accession>
<keyword evidence="2" id="KW-1185">Reference proteome</keyword>
<dbReference type="GeneID" id="64624333"/>
<dbReference type="Proteomes" id="UP000807769">
    <property type="component" value="Unassembled WGS sequence"/>
</dbReference>
<name>A0A9P7EJZ1_9AGAM</name>
<reference evidence="1" key="1">
    <citation type="journal article" date="2020" name="New Phytol.">
        <title>Comparative genomics reveals dynamic genome evolution in host specialist ectomycorrhizal fungi.</title>
        <authorList>
            <person name="Lofgren L.A."/>
            <person name="Nguyen N.H."/>
            <person name="Vilgalys R."/>
            <person name="Ruytinx J."/>
            <person name="Liao H.L."/>
            <person name="Branco S."/>
            <person name="Kuo A."/>
            <person name="LaButti K."/>
            <person name="Lipzen A."/>
            <person name="Andreopoulos W."/>
            <person name="Pangilinan J."/>
            <person name="Riley R."/>
            <person name="Hundley H."/>
            <person name="Na H."/>
            <person name="Barry K."/>
            <person name="Grigoriev I.V."/>
            <person name="Stajich J.E."/>
            <person name="Kennedy P.G."/>
        </authorList>
    </citation>
    <scope>NUCLEOTIDE SEQUENCE</scope>
    <source>
        <strain evidence="1">MN1</strain>
    </source>
</reference>
<sequence>KLEQIVKERNEQWRMAFMVRMSQYSPKEIGFLDKTSKDKCTPGCLHGHAPKGQCATSCQVVVHGQHVSTLGLMTIDGMVTSSFFSLQWCIIDSNCCECPNMPQLPMCSPYPGPLSVLVMDNATIHHGEGVAELIEAYGKLL</sequence>
<dbReference type="EMBL" id="JABBWG010000005">
    <property type="protein sequence ID" value="KAG1822966.1"/>
    <property type="molecule type" value="Genomic_DNA"/>
</dbReference>
<comment type="caution">
    <text evidence="1">The sequence shown here is derived from an EMBL/GenBank/DDBJ whole genome shotgun (WGS) entry which is preliminary data.</text>
</comment>
<dbReference type="OrthoDB" id="2142724at2759"/>
<organism evidence="1 2">
    <name type="scientific">Suillus subaureus</name>
    <dbReference type="NCBI Taxonomy" id="48587"/>
    <lineage>
        <taxon>Eukaryota</taxon>
        <taxon>Fungi</taxon>
        <taxon>Dikarya</taxon>
        <taxon>Basidiomycota</taxon>
        <taxon>Agaricomycotina</taxon>
        <taxon>Agaricomycetes</taxon>
        <taxon>Agaricomycetidae</taxon>
        <taxon>Boletales</taxon>
        <taxon>Suillineae</taxon>
        <taxon>Suillaceae</taxon>
        <taxon>Suillus</taxon>
    </lineage>
</organism>
<proteinExistence type="predicted"/>
<evidence type="ECO:0000313" key="2">
    <source>
        <dbReference type="Proteomes" id="UP000807769"/>
    </source>
</evidence>
<evidence type="ECO:0008006" key="3">
    <source>
        <dbReference type="Google" id="ProtNLM"/>
    </source>
</evidence>
<dbReference type="RefSeq" id="XP_041197372.1">
    <property type="nucleotide sequence ID" value="XM_041330316.1"/>
</dbReference>
<gene>
    <name evidence="1" type="ORF">BJ212DRAFT_1263066</name>
</gene>
<feature type="non-terminal residue" evidence="1">
    <location>
        <position position="1"/>
    </location>
</feature>
<protein>
    <recommendedName>
        <fullName evidence="3">Tc1-like transposase DDE domain-containing protein</fullName>
    </recommendedName>
</protein>